<evidence type="ECO:0000256" key="11">
    <source>
        <dbReference type="ARBA" id="ARBA00022960"/>
    </source>
</evidence>
<keyword evidence="15 17" id="KW-0961">Cell wall biogenesis/degradation</keyword>
<dbReference type="SUPFAM" id="SSF56194">
    <property type="entry name" value="Uridine diphospho-N-Acetylenolpyruvylglucosamine reductase, MurB, C-terminal domain"/>
    <property type="match status" value="1"/>
</dbReference>
<comment type="caution">
    <text evidence="19">The sequence shown here is derived from an EMBL/GenBank/DDBJ whole genome shotgun (WGS) entry which is preliminary data.</text>
</comment>
<comment type="similarity">
    <text evidence="5 17">Belongs to the MurB family.</text>
</comment>
<reference evidence="20" key="1">
    <citation type="journal article" date="2019" name="Int. J. Syst. Evol. Microbiol.">
        <title>The Global Catalogue of Microorganisms (GCM) 10K type strain sequencing project: providing services to taxonomists for standard genome sequencing and annotation.</title>
        <authorList>
            <consortium name="The Broad Institute Genomics Platform"/>
            <consortium name="The Broad Institute Genome Sequencing Center for Infectious Disease"/>
            <person name="Wu L."/>
            <person name="Ma J."/>
        </authorList>
    </citation>
    <scope>NUCLEOTIDE SEQUENCE [LARGE SCALE GENOMIC DNA]</scope>
    <source>
        <strain evidence="20">CCM 7855</strain>
    </source>
</reference>
<keyword evidence="6 17" id="KW-0963">Cytoplasm</keyword>
<organism evidence="19 20">
    <name type="scientific">Williamsia phyllosphaerae</name>
    <dbReference type="NCBI Taxonomy" id="885042"/>
    <lineage>
        <taxon>Bacteria</taxon>
        <taxon>Bacillati</taxon>
        <taxon>Actinomycetota</taxon>
        <taxon>Actinomycetes</taxon>
        <taxon>Mycobacteriales</taxon>
        <taxon>Nocardiaceae</taxon>
        <taxon>Williamsia</taxon>
    </lineage>
</organism>
<evidence type="ECO:0000256" key="4">
    <source>
        <dbReference type="ARBA" id="ARBA00004752"/>
    </source>
</evidence>
<dbReference type="NCBIfam" id="TIGR00179">
    <property type="entry name" value="murB"/>
    <property type="match status" value="1"/>
</dbReference>
<dbReference type="InterPro" id="IPR006094">
    <property type="entry name" value="Oxid_FAD_bind_N"/>
</dbReference>
<dbReference type="Proteomes" id="UP000632454">
    <property type="component" value="Unassembled WGS sequence"/>
</dbReference>
<evidence type="ECO:0000256" key="7">
    <source>
        <dbReference type="ARBA" id="ARBA00022618"/>
    </source>
</evidence>
<dbReference type="InterPro" id="IPR016169">
    <property type="entry name" value="FAD-bd_PCMH_sub2"/>
</dbReference>
<proteinExistence type="inferred from homology"/>
<keyword evidence="11 17" id="KW-0133">Cell shape</keyword>
<keyword evidence="8 17" id="KW-0285">Flavoprotein</keyword>
<dbReference type="SUPFAM" id="SSF56176">
    <property type="entry name" value="FAD-binding/transporter-associated domain-like"/>
    <property type="match status" value="1"/>
</dbReference>
<sequence>MSPERASADSPGQPVSLSQLTTLRLGGPARAFVRVTTADDLVATLTRLDRAGEPVLLVGGGSNLVVSDDGFAGTVVQIANDEVRYDVGSDGSPRVVADAGAGWDAVVADTVDRNLGGLECLSGIPGAVGSTPVQNVGAYGVEMADVLDGVEVLDRTDGTLRWITPTELALAYRTSALKNHDDRVVVRVAMALTDDGLSAPIRYRELAHTLGVEQGERVPVAVVREQVLALRSGKGMVLDADDHDTWSAGSFFTNPIVTDDDLPHILAAIATRVGDVPVPRFAAEGGIKLSAGWLIERAGFSRGYPDETSPVRLSTKHTLALTNRGDATTENLLTLARQVRDGVEAAFGVRLEPEPVLVGCRL</sequence>
<evidence type="ECO:0000256" key="9">
    <source>
        <dbReference type="ARBA" id="ARBA00022827"/>
    </source>
</evidence>
<evidence type="ECO:0000256" key="15">
    <source>
        <dbReference type="ARBA" id="ARBA00023316"/>
    </source>
</evidence>
<keyword evidence="14 17" id="KW-0131">Cell cycle</keyword>
<dbReference type="EC" id="1.3.1.98" evidence="17"/>
<gene>
    <name evidence="17 19" type="primary">murB</name>
    <name evidence="19" type="ORF">GCM10007298_01230</name>
</gene>
<keyword evidence="7 17" id="KW-0132">Cell division</keyword>
<evidence type="ECO:0000256" key="13">
    <source>
        <dbReference type="ARBA" id="ARBA00023002"/>
    </source>
</evidence>
<keyword evidence="12 17" id="KW-0573">Peptidoglycan synthesis</keyword>
<dbReference type="EMBL" id="BMCS01000001">
    <property type="protein sequence ID" value="GGF09067.1"/>
    <property type="molecule type" value="Genomic_DNA"/>
</dbReference>
<dbReference type="Pfam" id="PF01565">
    <property type="entry name" value="FAD_binding_4"/>
    <property type="match status" value="1"/>
</dbReference>
<dbReference type="InterPro" id="IPR036635">
    <property type="entry name" value="MurB_C_sf"/>
</dbReference>
<name>A0ABQ1U1R7_9NOCA</name>
<comment type="pathway">
    <text evidence="4 17">Cell wall biogenesis; peptidoglycan biosynthesis.</text>
</comment>
<feature type="active site" evidence="17">
    <location>
        <position position="354"/>
    </location>
</feature>
<dbReference type="Pfam" id="PF02873">
    <property type="entry name" value="MurB_C"/>
    <property type="match status" value="1"/>
</dbReference>
<dbReference type="InterPro" id="IPR011601">
    <property type="entry name" value="MurB_C"/>
</dbReference>
<dbReference type="Gene3D" id="3.30.43.10">
    <property type="entry name" value="Uridine Diphospho-n-acetylenolpyruvylglucosamine Reductase, domain 2"/>
    <property type="match status" value="1"/>
</dbReference>
<accession>A0ABQ1U1R7</accession>
<dbReference type="Gene3D" id="3.90.78.10">
    <property type="entry name" value="UDP-N-acetylenolpyruvoylglucosamine reductase, C-terminal domain"/>
    <property type="match status" value="1"/>
</dbReference>
<evidence type="ECO:0000259" key="18">
    <source>
        <dbReference type="PROSITE" id="PS51387"/>
    </source>
</evidence>
<dbReference type="HAMAP" id="MF_00037">
    <property type="entry name" value="MurB"/>
    <property type="match status" value="1"/>
</dbReference>
<evidence type="ECO:0000256" key="17">
    <source>
        <dbReference type="HAMAP-Rule" id="MF_00037"/>
    </source>
</evidence>
<dbReference type="PANTHER" id="PTHR21071:SF4">
    <property type="entry name" value="UDP-N-ACETYLENOLPYRUVOYLGLUCOSAMINE REDUCTASE"/>
    <property type="match status" value="1"/>
</dbReference>
<protein>
    <recommendedName>
        <fullName evidence="17">UDP-N-acetylenolpyruvoylglucosamine reductase</fullName>
        <ecNumber evidence="17">1.3.1.98</ecNumber>
    </recommendedName>
    <alternativeName>
        <fullName evidence="17">UDP-N-acetylmuramate dehydrogenase</fullName>
    </alternativeName>
</protein>
<dbReference type="RefSeq" id="WP_188485951.1">
    <property type="nucleotide sequence ID" value="NZ_BMCS01000001.1"/>
</dbReference>
<evidence type="ECO:0000256" key="2">
    <source>
        <dbReference type="ARBA" id="ARBA00003921"/>
    </source>
</evidence>
<keyword evidence="9 17" id="KW-0274">FAD</keyword>
<keyword evidence="20" id="KW-1185">Reference proteome</keyword>
<evidence type="ECO:0000256" key="14">
    <source>
        <dbReference type="ARBA" id="ARBA00023306"/>
    </source>
</evidence>
<dbReference type="InterPro" id="IPR003170">
    <property type="entry name" value="MurB"/>
</dbReference>
<dbReference type="NCBIfam" id="NF010478">
    <property type="entry name" value="PRK13903.1"/>
    <property type="match status" value="1"/>
</dbReference>
<evidence type="ECO:0000256" key="8">
    <source>
        <dbReference type="ARBA" id="ARBA00022630"/>
    </source>
</evidence>
<feature type="active site" description="Proton donor" evidence="17">
    <location>
        <position position="250"/>
    </location>
</feature>
<evidence type="ECO:0000313" key="20">
    <source>
        <dbReference type="Proteomes" id="UP000632454"/>
    </source>
</evidence>
<keyword evidence="13 17" id="KW-0560">Oxidoreductase</keyword>
<feature type="active site" evidence="17">
    <location>
        <position position="173"/>
    </location>
</feature>
<comment type="catalytic activity">
    <reaction evidence="16 17">
        <text>UDP-N-acetyl-alpha-D-muramate + NADP(+) = UDP-N-acetyl-3-O-(1-carboxyvinyl)-alpha-D-glucosamine + NADPH + H(+)</text>
        <dbReference type="Rhea" id="RHEA:12248"/>
        <dbReference type="ChEBI" id="CHEBI:15378"/>
        <dbReference type="ChEBI" id="CHEBI:57783"/>
        <dbReference type="ChEBI" id="CHEBI:58349"/>
        <dbReference type="ChEBI" id="CHEBI:68483"/>
        <dbReference type="ChEBI" id="CHEBI:70757"/>
        <dbReference type="EC" id="1.3.1.98"/>
    </reaction>
</comment>
<comment type="subcellular location">
    <subcellularLocation>
        <location evidence="3 17">Cytoplasm</location>
    </subcellularLocation>
</comment>
<comment type="cofactor">
    <cofactor evidence="1 17">
        <name>FAD</name>
        <dbReference type="ChEBI" id="CHEBI:57692"/>
    </cofactor>
</comment>
<dbReference type="PROSITE" id="PS51387">
    <property type="entry name" value="FAD_PCMH"/>
    <property type="match status" value="1"/>
</dbReference>
<dbReference type="InterPro" id="IPR016166">
    <property type="entry name" value="FAD-bd_PCMH"/>
</dbReference>
<dbReference type="Gene3D" id="3.30.465.10">
    <property type="match status" value="1"/>
</dbReference>
<evidence type="ECO:0000256" key="1">
    <source>
        <dbReference type="ARBA" id="ARBA00001974"/>
    </source>
</evidence>
<feature type="domain" description="FAD-binding PCMH-type" evidence="18">
    <location>
        <begin position="25"/>
        <end position="223"/>
    </location>
</feature>
<keyword evidence="10 17" id="KW-0521">NADP</keyword>
<comment type="function">
    <text evidence="2 17">Cell wall formation.</text>
</comment>
<evidence type="ECO:0000256" key="10">
    <source>
        <dbReference type="ARBA" id="ARBA00022857"/>
    </source>
</evidence>
<evidence type="ECO:0000256" key="5">
    <source>
        <dbReference type="ARBA" id="ARBA00010485"/>
    </source>
</evidence>
<evidence type="ECO:0000256" key="3">
    <source>
        <dbReference type="ARBA" id="ARBA00004496"/>
    </source>
</evidence>
<dbReference type="InterPro" id="IPR036318">
    <property type="entry name" value="FAD-bd_PCMH-like_sf"/>
</dbReference>
<evidence type="ECO:0000313" key="19">
    <source>
        <dbReference type="EMBL" id="GGF09067.1"/>
    </source>
</evidence>
<dbReference type="PANTHER" id="PTHR21071">
    <property type="entry name" value="UDP-N-ACETYLENOLPYRUVOYLGLUCOSAMINE REDUCTASE"/>
    <property type="match status" value="1"/>
</dbReference>
<evidence type="ECO:0000256" key="16">
    <source>
        <dbReference type="ARBA" id="ARBA00048914"/>
    </source>
</evidence>
<dbReference type="InterPro" id="IPR016167">
    <property type="entry name" value="FAD-bd_PCMH_sub1"/>
</dbReference>
<evidence type="ECO:0000256" key="12">
    <source>
        <dbReference type="ARBA" id="ARBA00022984"/>
    </source>
</evidence>
<evidence type="ECO:0000256" key="6">
    <source>
        <dbReference type="ARBA" id="ARBA00022490"/>
    </source>
</evidence>